<dbReference type="InterPro" id="IPR005158">
    <property type="entry name" value="BTAD"/>
</dbReference>
<dbReference type="SUPFAM" id="SSF52540">
    <property type="entry name" value="P-loop containing nucleoside triphosphate hydrolases"/>
    <property type="match status" value="1"/>
</dbReference>
<keyword evidence="3" id="KW-1185">Reference proteome</keyword>
<dbReference type="CDD" id="cd15831">
    <property type="entry name" value="BTAD"/>
    <property type="match status" value="1"/>
</dbReference>
<dbReference type="GO" id="GO:0006355">
    <property type="term" value="P:regulation of DNA-templated transcription"/>
    <property type="evidence" value="ECO:0007669"/>
    <property type="project" value="InterPro"/>
</dbReference>
<dbReference type="Gene3D" id="1.25.40.10">
    <property type="entry name" value="Tetratricopeptide repeat domain"/>
    <property type="match status" value="1"/>
</dbReference>
<dbReference type="RefSeq" id="WP_146239990.1">
    <property type="nucleotide sequence ID" value="NZ_MASU01000002.1"/>
</dbReference>
<dbReference type="OrthoDB" id="9812579at2"/>
<dbReference type="SUPFAM" id="SSF46894">
    <property type="entry name" value="C-terminal effector domain of the bipartite response regulators"/>
    <property type="match status" value="1"/>
</dbReference>
<dbReference type="Gene3D" id="3.40.50.300">
    <property type="entry name" value="P-loop containing nucleotide triphosphate hydrolases"/>
    <property type="match status" value="1"/>
</dbReference>
<evidence type="ECO:0000313" key="3">
    <source>
        <dbReference type="Proteomes" id="UP000247892"/>
    </source>
</evidence>
<accession>A0A318LS69</accession>
<dbReference type="SUPFAM" id="SSF48452">
    <property type="entry name" value="TPR-like"/>
    <property type="match status" value="1"/>
</dbReference>
<evidence type="ECO:0000259" key="1">
    <source>
        <dbReference type="SMART" id="SM01043"/>
    </source>
</evidence>
<feature type="domain" description="Bacterial transcriptional activator" evidence="1">
    <location>
        <begin position="102"/>
        <end position="243"/>
    </location>
</feature>
<evidence type="ECO:0000313" key="2">
    <source>
        <dbReference type="EMBL" id="PXY37574.1"/>
    </source>
</evidence>
<dbReference type="GO" id="GO:0003677">
    <property type="term" value="F:DNA binding"/>
    <property type="evidence" value="ECO:0007669"/>
    <property type="project" value="InterPro"/>
</dbReference>
<organism evidence="2 3">
    <name type="scientific">Prauserella flavalba</name>
    <dbReference type="NCBI Taxonomy" id="1477506"/>
    <lineage>
        <taxon>Bacteria</taxon>
        <taxon>Bacillati</taxon>
        <taxon>Actinomycetota</taxon>
        <taxon>Actinomycetes</taxon>
        <taxon>Pseudonocardiales</taxon>
        <taxon>Pseudonocardiaceae</taxon>
        <taxon>Prauserella</taxon>
    </lineage>
</organism>
<dbReference type="Gene3D" id="1.10.10.10">
    <property type="entry name" value="Winged helix-like DNA-binding domain superfamily/Winged helix DNA-binding domain"/>
    <property type="match status" value="1"/>
</dbReference>
<dbReference type="Pfam" id="PF03704">
    <property type="entry name" value="BTAD"/>
    <property type="match status" value="1"/>
</dbReference>
<dbReference type="InterPro" id="IPR016032">
    <property type="entry name" value="Sig_transdc_resp-reg_C-effctor"/>
</dbReference>
<name>A0A318LS69_9PSEU</name>
<dbReference type="PANTHER" id="PTHR47691:SF3">
    <property type="entry name" value="HTH-TYPE TRANSCRIPTIONAL REGULATOR RV0890C-RELATED"/>
    <property type="match status" value="1"/>
</dbReference>
<comment type="caution">
    <text evidence="2">The sequence shown here is derived from an EMBL/GenBank/DDBJ whole genome shotgun (WGS) entry which is preliminary data.</text>
</comment>
<dbReference type="EMBL" id="MASU01000002">
    <property type="protein sequence ID" value="PXY37574.1"/>
    <property type="molecule type" value="Genomic_DNA"/>
</dbReference>
<dbReference type="AlphaFoldDB" id="A0A318LS69"/>
<dbReference type="Proteomes" id="UP000247892">
    <property type="component" value="Unassembled WGS sequence"/>
</dbReference>
<gene>
    <name evidence="2" type="ORF">BA062_02730</name>
</gene>
<dbReference type="SMART" id="SM01043">
    <property type="entry name" value="BTAD"/>
    <property type="match status" value="1"/>
</dbReference>
<dbReference type="InterPro" id="IPR036388">
    <property type="entry name" value="WH-like_DNA-bd_sf"/>
</dbReference>
<sequence length="868" mass="92399">MGTRPRGILVRALGQAWVERGGARDALADPALRAVLAALTVRANEPVPPAELIAAGWGPRPGASAEDALGTRVSRLRTLLAPTADVTWSQTGYLLRIDPGRIDAVRFERLVEKSLNARPREGVRLLNRALALWRGPIAYPELTPGGRAHDEALRLGELRFRAIEHLARCELAVGHAGAAGDRLLEVLAVEPFREGMCALAMTALHRAGRTAEALETFRHVRARLAELSVDPSVELRETYRAIGGEEPHPLTHRWPVRAPRLPPPTSFLGRESELARLTALAGRERLVTITGGGGTGKTRLLLETLSTMDGPPPTVELSTLEPEEVPLAVAAALGVHARGTADDVLGAVADYLGDQRLLLVLDNCEHVLTEVRALAKRVLHRCPGVRLLATSRVPLGVGGERVLPLAPLPSGGEPLTSESGHLFLARARRVRPGFAITPEQTGLVRGALRTMPGHPLNIELAASRAAVHGVEELKDLPRAVVEWAFDRLAAADAELLSALTVFRGEFDLHAAEAVTDIGGAIASGITRLAELSLLTVEDAKSARFRIPELVRQVAARHLAGSPTEHKTRDRHARWCLDLATRAAAEATGEDDRAAAARLRNNAADVTAALRWARTEEPGLAGELAGRLGLLSPYRSEVDFLAWQLALGDLEHPLAAGAAARAAVRYGDLASARGLAERAAQIATTDEERYLALHTLALTSPDTGSARAACHEILALRDVPDAHRADAWAVLALLDAGAGGEAAEAARTLAVPSAHRAFASYVDAMVRLARDVEDGVAALGRARALAQQADATMVEGAATSAQATALLRLGRMPEAAKLLLHTLEHWQRLRAPAQLEASTRLAEELLATVGAAPEAVVPALCRNFGTLAR</sequence>
<dbReference type="InterPro" id="IPR027417">
    <property type="entry name" value="P-loop_NTPase"/>
</dbReference>
<dbReference type="InterPro" id="IPR011990">
    <property type="entry name" value="TPR-like_helical_dom_sf"/>
</dbReference>
<dbReference type="PANTHER" id="PTHR47691">
    <property type="entry name" value="REGULATOR-RELATED"/>
    <property type="match status" value="1"/>
</dbReference>
<reference evidence="2 3" key="1">
    <citation type="submission" date="2016-07" db="EMBL/GenBank/DDBJ databases">
        <title>Draft genome sequence of Prauserella sp. YIM 121212, isolated from alkaline soil.</title>
        <authorList>
            <person name="Ruckert C."/>
            <person name="Albersmeier A."/>
            <person name="Jiang C.-L."/>
            <person name="Jiang Y."/>
            <person name="Kalinowski J."/>
            <person name="Schneider O."/>
            <person name="Winkler A."/>
            <person name="Zotchev S.B."/>
        </authorList>
    </citation>
    <scope>NUCLEOTIDE SEQUENCE [LARGE SCALE GENOMIC DNA]</scope>
    <source>
        <strain evidence="2 3">YIM 121212</strain>
    </source>
</reference>
<protein>
    <recommendedName>
        <fullName evidence="1">Bacterial transcriptional activator domain-containing protein</fullName>
    </recommendedName>
</protein>
<proteinExistence type="predicted"/>